<dbReference type="PANTHER" id="PTHR47893:SF1">
    <property type="entry name" value="REGULATORY PROTEIN PCHR"/>
    <property type="match status" value="1"/>
</dbReference>
<evidence type="ECO:0000259" key="3">
    <source>
        <dbReference type="PROSITE" id="PS01124"/>
    </source>
</evidence>
<keyword evidence="2" id="KW-0804">Transcription</keyword>
<dbReference type="PANTHER" id="PTHR47893">
    <property type="entry name" value="REGULATORY PROTEIN PCHR"/>
    <property type="match status" value="1"/>
</dbReference>
<dbReference type="InterPro" id="IPR009057">
    <property type="entry name" value="Homeodomain-like_sf"/>
</dbReference>
<gene>
    <name evidence="4" type="ORF">HGP29_02745</name>
</gene>
<dbReference type="InterPro" id="IPR053142">
    <property type="entry name" value="PchR_regulatory_protein"/>
</dbReference>
<reference evidence="4 5" key="1">
    <citation type="submission" date="2020-04" db="EMBL/GenBank/DDBJ databases">
        <title>Flammeovirga sp. SR4, a novel species isolated from seawater.</title>
        <authorList>
            <person name="Wang X."/>
        </authorList>
    </citation>
    <scope>NUCLEOTIDE SEQUENCE [LARGE SCALE GENOMIC DNA]</scope>
    <source>
        <strain evidence="4 5">SR4</strain>
    </source>
</reference>
<dbReference type="Proteomes" id="UP000585050">
    <property type="component" value="Unassembled WGS sequence"/>
</dbReference>
<proteinExistence type="predicted"/>
<keyword evidence="1" id="KW-0805">Transcription regulation</keyword>
<dbReference type="PROSITE" id="PS01124">
    <property type="entry name" value="HTH_ARAC_FAMILY_2"/>
    <property type="match status" value="1"/>
</dbReference>
<evidence type="ECO:0000313" key="5">
    <source>
        <dbReference type="Proteomes" id="UP000585050"/>
    </source>
</evidence>
<sequence length="327" mass="38008">MEKEDTYYLQFEEGPHVNYFNTLSRYFTNMNISNHDLYHKKGNDVVEGTVIKVCDRISMAVFSCSLSKKMIWERIKPDNDPNLLHLAIICEGNLKHYFKNKVKEVEADNMNGIIFYNGLFPLNVEFEPNKRLTSITFKFYKSDIEEVFTDSSAFINGLFDENEGVIYHLPIFQEIKKLANDTIFFYKEGFNRKAYLKARGLEILAVLFKKLENNQITKQNSLKVQDMERMNAVKAKLLDSLSTSVNTEELAKEFAISVSKLNKDFKNMTGTSIYKFYINAKMDEAYRRLKTGKYSVSDVGYDLGYTNLSKFSEMFRKMKGVNPIEVI</sequence>
<accession>A0A7X8SH93</accession>
<dbReference type="Gene3D" id="1.10.10.60">
    <property type="entry name" value="Homeodomain-like"/>
    <property type="match status" value="1"/>
</dbReference>
<organism evidence="4 5">
    <name type="scientific">Flammeovirga agarivorans</name>
    <dbReference type="NCBI Taxonomy" id="2726742"/>
    <lineage>
        <taxon>Bacteria</taxon>
        <taxon>Pseudomonadati</taxon>
        <taxon>Bacteroidota</taxon>
        <taxon>Cytophagia</taxon>
        <taxon>Cytophagales</taxon>
        <taxon>Flammeovirgaceae</taxon>
        <taxon>Flammeovirga</taxon>
    </lineage>
</organism>
<evidence type="ECO:0000313" key="4">
    <source>
        <dbReference type="EMBL" id="NLR90102.1"/>
    </source>
</evidence>
<protein>
    <submittedName>
        <fullName evidence="4">Helix-turn-helix transcriptional regulator</fullName>
    </submittedName>
</protein>
<dbReference type="EMBL" id="JABAIL010000001">
    <property type="protein sequence ID" value="NLR90102.1"/>
    <property type="molecule type" value="Genomic_DNA"/>
</dbReference>
<dbReference type="InterPro" id="IPR018060">
    <property type="entry name" value="HTH_AraC"/>
</dbReference>
<dbReference type="Pfam" id="PF12833">
    <property type="entry name" value="HTH_18"/>
    <property type="match status" value="1"/>
</dbReference>
<keyword evidence="5" id="KW-1185">Reference proteome</keyword>
<dbReference type="RefSeq" id="WP_168880779.1">
    <property type="nucleotide sequence ID" value="NZ_JABAIL010000001.1"/>
</dbReference>
<dbReference type="SUPFAM" id="SSF46689">
    <property type="entry name" value="Homeodomain-like"/>
    <property type="match status" value="2"/>
</dbReference>
<feature type="domain" description="HTH araC/xylS-type" evidence="3">
    <location>
        <begin position="231"/>
        <end position="327"/>
    </location>
</feature>
<dbReference type="SMART" id="SM00342">
    <property type="entry name" value="HTH_ARAC"/>
    <property type="match status" value="1"/>
</dbReference>
<dbReference type="GO" id="GO:0003700">
    <property type="term" value="F:DNA-binding transcription factor activity"/>
    <property type="evidence" value="ECO:0007669"/>
    <property type="project" value="InterPro"/>
</dbReference>
<comment type="caution">
    <text evidence="4">The sequence shown here is derived from an EMBL/GenBank/DDBJ whole genome shotgun (WGS) entry which is preliminary data.</text>
</comment>
<name>A0A7X8SH93_9BACT</name>
<evidence type="ECO:0000256" key="2">
    <source>
        <dbReference type="ARBA" id="ARBA00023163"/>
    </source>
</evidence>
<dbReference type="GO" id="GO:0043565">
    <property type="term" value="F:sequence-specific DNA binding"/>
    <property type="evidence" value="ECO:0007669"/>
    <property type="project" value="InterPro"/>
</dbReference>
<evidence type="ECO:0000256" key="1">
    <source>
        <dbReference type="ARBA" id="ARBA00023015"/>
    </source>
</evidence>
<dbReference type="AlphaFoldDB" id="A0A7X8SH93"/>